<name>A0ABP3EYB4_9ACTN</name>
<gene>
    <name evidence="1" type="ORF">GCM10010302_16810</name>
</gene>
<dbReference type="RefSeq" id="WP_344154966.1">
    <property type="nucleotide sequence ID" value="NZ_BAAABV010000011.1"/>
</dbReference>
<accession>A0ABP3EYB4</accession>
<dbReference type="EMBL" id="BAAABV010000011">
    <property type="protein sequence ID" value="GAA0279741.1"/>
    <property type="molecule type" value="Genomic_DNA"/>
</dbReference>
<evidence type="ECO:0000313" key="1">
    <source>
        <dbReference type="EMBL" id="GAA0279741.1"/>
    </source>
</evidence>
<dbReference type="Proteomes" id="UP001501867">
    <property type="component" value="Unassembled WGS sequence"/>
</dbReference>
<proteinExistence type="predicted"/>
<reference evidence="2" key="1">
    <citation type="journal article" date="2019" name="Int. J. Syst. Evol. Microbiol.">
        <title>The Global Catalogue of Microorganisms (GCM) 10K type strain sequencing project: providing services to taxonomists for standard genome sequencing and annotation.</title>
        <authorList>
            <consortium name="The Broad Institute Genomics Platform"/>
            <consortium name="The Broad Institute Genome Sequencing Center for Infectious Disease"/>
            <person name="Wu L."/>
            <person name="Ma J."/>
        </authorList>
    </citation>
    <scope>NUCLEOTIDE SEQUENCE [LARGE SCALE GENOMIC DNA]</scope>
    <source>
        <strain evidence="2">JCM 4505</strain>
    </source>
</reference>
<comment type="caution">
    <text evidence="1">The sequence shown here is derived from an EMBL/GenBank/DDBJ whole genome shotgun (WGS) entry which is preliminary data.</text>
</comment>
<sequence length="139" mass="14586">MAVGIASGGTALIALKPRAYFLVLTDQRLYLTDNNNGQVGKEVVSAVSRAQISAGPLHKHFLTLSMEVQMTAPTPWRFSWGRAQSDMARRVATALGAPETPSQAAARSEAALLVALAPNMVASPALPPGTPYQHGLPAP</sequence>
<protein>
    <submittedName>
        <fullName evidence="1">Uncharacterized protein</fullName>
    </submittedName>
</protein>
<organism evidence="1 2">
    <name type="scientific">Streptomyces polychromogenes</name>
    <dbReference type="NCBI Taxonomy" id="67342"/>
    <lineage>
        <taxon>Bacteria</taxon>
        <taxon>Bacillati</taxon>
        <taxon>Actinomycetota</taxon>
        <taxon>Actinomycetes</taxon>
        <taxon>Kitasatosporales</taxon>
        <taxon>Streptomycetaceae</taxon>
        <taxon>Streptomyces</taxon>
    </lineage>
</organism>
<evidence type="ECO:0000313" key="2">
    <source>
        <dbReference type="Proteomes" id="UP001501867"/>
    </source>
</evidence>
<keyword evidence="2" id="KW-1185">Reference proteome</keyword>